<evidence type="ECO:0008006" key="6">
    <source>
        <dbReference type="Google" id="ProtNLM"/>
    </source>
</evidence>
<evidence type="ECO:0000313" key="5">
    <source>
        <dbReference type="Proteomes" id="UP000305451"/>
    </source>
</evidence>
<organism evidence="4 5">
    <name type="scientific">Marinicauda pacifica</name>
    <dbReference type="NCBI Taxonomy" id="1133559"/>
    <lineage>
        <taxon>Bacteria</taxon>
        <taxon>Pseudomonadati</taxon>
        <taxon>Pseudomonadota</taxon>
        <taxon>Alphaproteobacteria</taxon>
        <taxon>Maricaulales</taxon>
        <taxon>Maricaulaceae</taxon>
        <taxon>Marinicauda</taxon>
    </lineage>
</organism>
<dbReference type="InterPro" id="IPR011419">
    <property type="entry name" value="ATP12_ATP_synth-F1-assembly"/>
</dbReference>
<dbReference type="GO" id="GO:0043461">
    <property type="term" value="P:proton-transporting ATP synthase complex assembly"/>
    <property type="evidence" value="ECO:0007669"/>
    <property type="project" value="InterPro"/>
</dbReference>
<evidence type="ECO:0000313" key="4">
    <source>
        <dbReference type="EMBL" id="TGY91653.1"/>
    </source>
</evidence>
<name>A0A4S2H7L3_9PROT</name>
<keyword evidence="5" id="KW-1185">Reference proteome</keyword>
<dbReference type="OrthoDB" id="9797825at2"/>
<keyword evidence="3" id="KW-0143">Chaperone</keyword>
<dbReference type="Gene3D" id="3.30.2180.10">
    <property type="entry name" value="ATP12-like"/>
    <property type="match status" value="1"/>
</dbReference>
<sequence>MSMSKAKAENRPLPKRFYSEVAIDPVDEGWRILLDGRPVKTPARAILLAPGEALAAAMATEWRAQEIEINPFSMPLTRLAHVALDRMDQVRDGAADEIARFAGTDMLCYRSDLPDLARRQAETWDPYLDWAARELDAPLHKAQTILPIEQPEASIETLRAHALTLDNWRLTGLASAVPLTGSAVLGFALLKGRITGEAAFETAQLEQDYQAETWGEDSEAADMAANRRRDLLAADHLFQLMDAAKT</sequence>
<dbReference type="PANTHER" id="PTHR21013">
    <property type="entry name" value="ATP SYNTHASE MITOCHONDRIAL F1 COMPLEX ASSEMBLY FACTOR 2/ATP12 PROTEIN, MITOCHONDRIAL PRECURSOR"/>
    <property type="match status" value="1"/>
</dbReference>
<dbReference type="PANTHER" id="PTHR21013:SF10">
    <property type="entry name" value="ATP SYNTHASE MITOCHONDRIAL F1 COMPLEX ASSEMBLY FACTOR 2"/>
    <property type="match status" value="1"/>
</dbReference>
<evidence type="ECO:0000256" key="2">
    <source>
        <dbReference type="ARBA" id="ARBA00022946"/>
    </source>
</evidence>
<dbReference type="AlphaFoldDB" id="A0A4S2H7L3"/>
<dbReference type="Proteomes" id="UP000305451">
    <property type="component" value="Unassembled WGS sequence"/>
</dbReference>
<dbReference type="InterPro" id="IPR023335">
    <property type="entry name" value="ATP12_ortho_dom_sf"/>
</dbReference>
<accession>A0A4S2H7L3</accession>
<dbReference type="Pfam" id="PF07542">
    <property type="entry name" value="ATP12"/>
    <property type="match status" value="1"/>
</dbReference>
<dbReference type="RefSeq" id="WP_135945831.1">
    <property type="nucleotide sequence ID" value="NZ_BMEI01000007.1"/>
</dbReference>
<proteinExistence type="inferred from homology"/>
<gene>
    <name evidence="4" type="ORF">E5162_13590</name>
</gene>
<reference evidence="4 5" key="1">
    <citation type="journal article" date="2013" name="Int. J. Syst. Evol. Microbiol.">
        <title>Marinicauda pacifica gen. nov., sp. nov., a prosthecate alphaproteobacterium of the family Hyphomonadaceae isolated from deep seawater.</title>
        <authorList>
            <person name="Zhang X.Y."/>
            <person name="Li G.W."/>
            <person name="Wang C.S."/>
            <person name="Zhang Y.J."/>
            <person name="Xu X.W."/>
            <person name="Li H."/>
            <person name="Liu A."/>
            <person name="Liu C."/>
            <person name="Xie B.B."/>
            <person name="Qin Q.L."/>
            <person name="Xu Z."/>
            <person name="Chen X.L."/>
            <person name="Zhou B.C."/>
            <person name="Zhang Y.Z."/>
        </authorList>
    </citation>
    <scope>NUCLEOTIDE SEQUENCE [LARGE SCALE GENOMIC DNA]</scope>
    <source>
        <strain evidence="4 5">P-1 km-3</strain>
    </source>
</reference>
<comment type="similarity">
    <text evidence="1">Belongs to the ATP12 family.</text>
</comment>
<dbReference type="EMBL" id="SRXV01000005">
    <property type="protein sequence ID" value="TGY91653.1"/>
    <property type="molecule type" value="Genomic_DNA"/>
</dbReference>
<evidence type="ECO:0000256" key="3">
    <source>
        <dbReference type="ARBA" id="ARBA00023186"/>
    </source>
</evidence>
<dbReference type="InterPro" id="IPR042272">
    <property type="entry name" value="ATP12_ATP_synth-F1-assembly_N"/>
</dbReference>
<comment type="caution">
    <text evidence="4">The sequence shown here is derived from an EMBL/GenBank/DDBJ whole genome shotgun (WGS) entry which is preliminary data.</text>
</comment>
<protein>
    <recommendedName>
        <fullName evidence="6">ATPase</fullName>
    </recommendedName>
</protein>
<dbReference type="SUPFAM" id="SSF160909">
    <property type="entry name" value="ATP12-like"/>
    <property type="match status" value="1"/>
</dbReference>
<dbReference type="Gene3D" id="1.10.3580.10">
    <property type="entry name" value="ATP12 ATPase"/>
    <property type="match status" value="1"/>
</dbReference>
<evidence type="ECO:0000256" key="1">
    <source>
        <dbReference type="ARBA" id="ARBA00008231"/>
    </source>
</evidence>
<keyword evidence="2" id="KW-0809">Transit peptide</keyword>